<proteinExistence type="predicted"/>
<comment type="caution">
    <text evidence="2">The sequence shown here is derived from an EMBL/GenBank/DDBJ whole genome shotgun (WGS) entry which is preliminary data.</text>
</comment>
<accession>A0ABW1YE60</accession>
<keyword evidence="3" id="KW-1185">Reference proteome</keyword>
<dbReference type="RefSeq" id="WP_380082192.1">
    <property type="nucleotide sequence ID" value="NZ_JBHSWD010000001.1"/>
</dbReference>
<dbReference type="EMBL" id="JBHSWD010000001">
    <property type="protein sequence ID" value="MFC6591184.1"/>
    <property type="molecule type" value="Genomic_DNA"/>
</dbReference>
<sequence>MSTVLTATLALVLGGGGMPPQAAAPAPALSAPAQPVTATVRPTVPVTLHYQSGCTVEQGLEPGCGSGEAALSAEQVGTLARLFDLKAEFRPVQEGEVGPYLDLSVTQSRLGLNGIGGQPSYVEGEAAYYSAAQVISFIAQVTDGAYLTATPRLTLHTERTALDMGPVSPQRLREFFSADLPMAVATALLPHILDKPLSCKEENVCNYPGVSTIVWGEQPQRIQTGLAAGEVAVILTAGPRLEPSGDPGVITSVGIVEPGGWATFYLPSAPARLVADPAQITLRPEDAGNALLVRLTNTPLNNLKAGIVQPK</sequence>
<protein>
    <submittedName>
        <fullName evidence="2">Uncharacterized protein</fullName>
    </submittedName>
</protein>
<reference evidence="3" key="1">
    <citation type="journal article" date="2019" name="Int. J. Syst. Evol. Microbiol.">
        <title>The Global Catalogue of Microorganisms (GCM) 10K type strain sequencing project: providing services to taxonomists for standard genome sequencing and annotation.</title>
        <authorList>
            <consortium name="The Broad Institute Genomics Platform"/>
            <consortium name="The Broad Institute Genome Sequencing Center for Infectious Disease"/>
            <person name="Wu L."/>
            <person name="Ma J."/>
        </authorList>
    </citation>
    <scope>NUCLEOTIDE SEQUENCE [LARGE SCALE GENOMIC DNA]</scope>
    <source>
        <strain evidence="3">CGMCC 1.15772</strain>
    </source>
</reference>
<feature type="chain" id="PRO_5045063604" evidence="1">
    <location>
        <begin position="23"/>
        <end position="311"/>
    </location>
</feature>
<gene>
    <name evidence="2" type="ORF">ACFP81_03490</name>
</gene>
<evidence type="ECO:0000313" key="3">
    <source>
        <dbReference type="Proteomes" id="UP001596297"/>
    </source>
</evidence>
<keyword evidence="1" id="KW-0732">Signal</keyword>
<evidence type="ECO:0000313" key="2">
    <source>
        <dbReference type="EMBL" id="MFC6591184.1"/>
    </source>
</evidence>
<dbReference type="Proteomes" id="UP001596297">
    <property type="component" value="Unassembled WGS sequence"/>
</dbReference>
<name>A0ABW1YE60_9DEIO</name>
<organism evidence="2 3">
    <name type="scientific">Deinococcus lacus</name>
    <dbReference type="NCBI Taxonomy" id="392561"/>
    <lineage>
        <taxon>Bacteria</taxon>
        <taxon>Thermotogati</taxon>
        <taxon>Deinococcota</taxon>
        <taxon>Deinococci</taxon>
        <taxon>Deinococcales</taxon>
        <taxon>Deinococcaceae</taxon>
        <taxon>Deinococcus</taxon>
    </lineage>
</organism>
<evidence type="ECO:0000256" key="1">
    <source>
        <dbReference type="SAM" id="SignalP"/>
    </source>
</evidence>
<feature type="signal peptide" evidence="1">
    <location>
        <begin position="1"/>
        <end position="22"/>
    </location>
</feature>